<dbReference type="InterPro" id="IPR036451">
    <property type="entry name" value="CblAdoTrfase-like_sf"/>
</dbReference>
<evidence type="ECO:0000256" key="14">
    <source>
        <dbReference type="RuleBase" id="RU366026"/>
    </source>
</evidence>
<evidence type="ECO:0000256" key="10">
    <source>
        <dbReference type="ARBA" id="ARBA00033334"/>
    </source>
</evidence>
<keyword evidence="18" id="KW-1185">Reference proteome</keyword>
<evidence type="ECO:0000256" key="9">
    <source>
        <dbReference type="ARBA" id="ARBA00031529"/>
    </source>
</evidence>
<evidence type="ECO:0000256" key="11">
    <source>
        <dbReference type="ARBA" id="ARBA00033354"/>
    </source>
</evidence>
<evidence type="ECO:0000256" key="1">
    <source>
        <dbReference type="ARBA" id="ARBA00005121"/>
    </source>
</evidence>
<sequence>MERSFMTKTKSKARFTCYPFMREKSCLVDYEIRTDSLTTRIGEALAVLRYEQQHEEVAILEHLQPLAYHVNGSVRGRMAITQQDLDWLDDVYDRYIARRDDWKNFYLPQGTKGATLLHVCRSEAKKSYRALHHVSTEREIDEILFSFLGLLANVFFVLAVAVNDNQGTEEIVFHSKSYGKG</sequence>
<evidence type="ECO:0000256" key="3">
    <source>
        <dbReference type="ARBA" id="ARBA00012454"/>
    </source>
</evidence>
<keyword evidence="6 14" id="KW-0808">Transferase</keyword>
<dbReference type="GO" id="GO:0008817">
    <property type="term" value="F:corrinoid adenosyltransferase activity"/>
    <property type="evidence" value="ECO:0007669"/>
    <property type="project" value="UniProtKB-UniRule"/>
</dbReference>
<keyword evidence="7 14" id="KW-0547">Nucleotide-binding</keyword>
<accession>A0A264W4L8</accession>
<dbReference type="InterPro" id="IPR029499">
    <property type="entry name" value="PduO-typ"/>
</dbReference>
<dbReference type="Pfam" id="PF01923">
    <property type="entry name" value="Cob_adeno_trans"/>
    <property type="match status" value="1"/>
</dbReference>
<evidence type="ECO:0000259" key="16">
    <source>
        <dbReference type="Pfam" id="PF01923"/>
    </source>
</evidence>
<dbReference type="InterPro" id="IPR016030">
    <property type="entry name" value="CblAdoTrfase-like"/>
</dbReference>
<evidence type="ECO:0000256" key="15">
    <source>
        <dbReference type="SAM" id="Phobius"/>
    </source>
</evidence>
<dbReference type="Gene3D" id="1.20.1200.10">
    <property type="entry name" value="Cobalamin adenosyltransferase-like"/>
    <property type="match status" value="1"/>
</dbReference>
<evidence type="ECO:0000313" key="18">
    <source>
        <dbReference type="Proteomes" id="UP000217065"/>
    </source>
</evidence>
<dbReference type="PANTHER" id="PTHR12213">
    <property type="entry name" value="CORRINOID ADENOSYLTRANSFERASE"/>
    <property type="match status" value="1"/>
</dbReference>
<feature type="domain" description="Cobalamin adenosyltransferase-like" evidence="16">
    <location>
        <begin position="31"/>
        <end position="161"/>
    </location>
</feature>
<evidence type="ECO:0000256" key="2">
    <source>
        <dbReference type="ARBA" id="ARBA00007487"/>
    </source>
</evidence>
<comment type="similarity">
    <text evidence="2 14">Belongs to the Cob(I)alamin adenosyltransferase family.</text>
</comment>
<evidence type="ECO:0000313" key="17">
    <source>
        <dbReference type="EMBL" id="OZS78514.1"/>
    </source>
</evidence>
<evidence type="ECO:0000256" key="13">
    <source>
        <dbReference type="ARBA" id="ARBA00048692"/>
    </source>
</evidence>
<dbReference type="EMBL" id="NOKQ01000196">
    <property type="protein sequence ID" value="OZS78514.1"/>
    <property type="molecule type" value="Genomic_DNA"/>
</dbReference>
<protein>
    <recommendedName>
        <fullName evidence="4 14">Corrinoid adenosyltransferase</fullName>
        <ecNumber evidence="3 14">2.5.1.17</ecNumber>
    </recommendedName>
    <alternativeName>
        <fullName evidence="9 14">Cob(II)alamin adenosyltransferase</fullName>
    </alternativeName>
    <alternativeName>
        <fullName evidence="11 14">Cob(II)yrinic acid a,c-diamide adenosyltransferase</fullName>
    </alternativeName>
    <alternativeName>
        <fullName evidence="10 14">Cobinamide/cobalamin adenosyltransferase</fullName>
    </alternativeName>
</protein>
<evidence type="ECO:0000256" key="6">
    <source>
        <dbReference type="ARBA" id="ARBA00022679"/>
    </source>
</evidence>
<evidence type="ECO:0000256" key="5">
    <source>
        <dbReference type="ARBA" id="ARBA00022573"/>
    </source>
</evidence>
<gene>
    <name evidence="17" type="ORF">CF394_06855</name>
</gene>
<dbReference type="PANTHER" id="PTHR12213:SF0">
    <property type="entry name" value="CORRINOID ADENOSYLTRANSFERASE MMAB"/>
    <property type="match status" value="1"/>
</dbReference>
<dbReference type="OrthoDB" id="6118511at2"/>
<keyword evidence="8 14" id="KW-0067">ATP-binding</keyword>
<evidence type="ECO:0000256" key="4">
    <source>
        <dbReference type="ARBA" id="ARBA00020963"/>
    </source>
</evidence>
<keyword evidence="15" id="KW-1133">Transmembrane helix</keyword>
<dbReference type="Proteomes" id="UP000217065">
    <property type="component" value="Unassembled WGS sequence"/>
</dbReference>
<comment type="caution">
    <text evidence="17">The sequence shown here is derived from an EMBL/GenBank/DDBJ whole genome shotgun (WGS) entry which is preliminary data.</text>
</comment>
<keyword evidence="5 14" id="KW-0169">Cobalamin biosynthesis</keyword>
<evidence type="ECO:0000256" key="7">
    <source>
        <dbReference type="ARBA" id="ARBA00022741"/>
    </source>
</evidence>
<evidence type="ECO:0000256" key="8">
    <source>
        <dbReference type="ARBA" id="ARBA00022840"/>
    </source>
</evidence>
<dbReference type="GO" id="GO:0005524">
    <property type="term" value="F:ATP binding"/>
    <property type="evidence" value="ECO:0007669"/>
    <property type="project" value="UniProtKB-UniRule"/>
</dbReference>
<comment type="catalytic activity">
    <reaction evidence="12 14">
        <text>2 cob(II)yrinate a,c diamide + reduced [electron-transfer flavoprotein] + 2 ATP = 2 adenosylcob(III)yrinate a,c-diamide + 2 triphosphate + oxidized [electron-transfer flavoprotein] + 3 H(+)</text>
        <dbReference type="Rhea" id="RHEA:11528"/>
        <dbReference type="Rhea" id="RHEA-COMP:10685"/>
        <dbReference type="Rhea" id="RHEA-COMP:10686"/>
        <dbReference type="ChEBI" id="CHEBI:15378"/>
        <dbReference type="ChEBI" id="CHEBI:18036"/>
        <dbReference type="ChEBI" id="CHEBI:30616"/>
        <dbReference type="ChEBI" id="CHEBI:57692"/>
        <dbReference type="ChEBI" id="CHEBI:58307"/>
        <dbReference type="ChEBI" id="CHEBI:58503"/>
        <dbReference type="ChEBI" id="CHEBI:58537"/>
        <dbReference type="EC" id="2.5.1.17"/>
    </reaction>
</comment>
<dbReference type="AlphaFoldDB" id="A0A264W4L8"/>
<keyword evidence="15" id="KW-0812">Transmembrane</keyword>
<organism evidence="17 18">
    <name type="scientific">Tetzosporium hominis</name>
    <dbReference type="NCBI Taxonomy" id="2020506"/>
    <lineage>
        <taxon>Bacteria</taxon>
        <taxon>Bacillati</taxon>
        <taxon>Bacillota</taxon>
        <taxon>Bacilli</taxon>
        <taxon>Bacillales</taxon>
        <taxon>Caryophanaceae</taxon>
        <taxon>Tetzosporium</taxon>
    </lineage>
</organism>
<comment type="pathway">
    <text evidence="1 14">Cofactor biosynthesis; adenosylcobalamin biosynthesis; adenosylcobalamin from cob(II)yrinate a,c-diamide: step 2/7.</text>
</comment>
<feature type="transmembrane region" description="Helical" evidence="15">
    <location>
        <begin position="143"/>
        <end position="162"/>
    </location>
</feature>
<dbReference type="SUPFAM" id="SSF89028">
    <property type="entry name" value="Cobalamin adenosyltransferase-like"/>
    <property type="match status" value="1"/>
</dbReference>
<keyword evidence="15" id="KW-0472">Membrane</keyword>
<reference evidence="17 18" key="1">
    <citation type="submission" date="2017-07" db="EMBL/GenBank/DDBJ databases">
        <title>Tetzosporium hominis gen.nov. sp.nov.</title>
        <authorList>
            <person name="Tetz G."/>
            <person name="Tetz V."/>
        </authorList>
    </citation>
    <scope>NUCLEOTIDE SEQUENCE [LARGE SCALE GENOMIC DNA]</scope>
    <source>
        <strain evidence="17 18">VT-49</strain>
    </source>
</reference>
<dbReference type="GO" id="GO:0009236">
    <property type="term" value="P:cobalamin biosynthetic process"/>
    <property type="evidence" value="ECO:0007669"/>
    <property type="project" value="UniProtKB-UniRule"/>
</dbReference>
<comment type="catalytic activity">
    <reaction evidence="13 14">
        <text>2 cob(II)alamin + reduced [electron-transfer flavoprotein] + 2 ATP = 2 adenosylcob(III)alamin + 2 triphosphate + oxidized [electron-transfer flavoprotein] + 3 H(+)</text>
        <dbReference type="Rhea" id="RHEA:28671"/>
        <dbReference type="Rhea" id="RHEA-COMP:10685"/>
        <dbReference type="Rhea" id="RHEA-COMP:10686"/>
        <dbReference type="ChEBI" id="CHEBI:15378"/>
        <dbReference type="ChEBI" id="CHEBI:16304"/>
        <dbReference type="ChEBI" id="CHEBI:18036"/>
        <dbReference type="ChEBI" id="CHEBI:18408"/>
        <dbReference type="ChEBI" id="CHEBI:30616"/>
        <dbReference type="ChEBI" id="CHEBI:57692"/>
        <dbReference type="ChEBI" id="CHEBI:58307"/>
        <dbReference type="EC" id="2.5.1.17"/>
    </reaction>
</comment>
<dbReference type="EC" id="2.5.1.17" evidence="3 14"/>
<evidence type="ECO:0000256" key="12">
    <source>
        <dbReference type="ARBA" id="ARBA00048555"/>
    </source>
</evidence>
<proteinExistence type="inferred from homology"/>
<name>A0A264W4L8_9BACL</name>